<dbReference type="GO" id="GO:0016020">
    <property type="term" value="C:membrane"/>
    <property type="evidence" value="ECO:0007669"/>
    <property type="project" value="TreeGrafter"/>
</dbReference>
<dbReference type="InterPro" id="IPR002347">
    <property type="entry name" value="SDR_fam"/>
</dbReference>
<dbReference type="PRINTS" id="PR00080">
    <property type="entry name" value="SDRFAMILY"/>
</dbReference>
<comment type="similarity">
    <text evidence="1 3">Belongs to the short-chain dehydrogenases/reductases (SDR) family.</text>
</comment>
<dbReference type="Pfam" id="PF00106">
    <property type="entry name" value="adh_short"/>
    <property type="match status" value="1"/>
</dbReference>
<gene>
    <name evidence="4" type="ORF">KUV50_09310</name>
</gene>
<proteinExistence type="inferred from homology"/>
<dbReference type="InterPro" id="IPR020904">
    <property type="entry name" value="Sc_DH/Rdtase_CS"/>
</dbReference>
<dbReference type="GO" id="GO:0016491">
    <property type="term" value="F:oxidoreductase activity"/>
    <property type="evidence" value="ECO:0007669"/>
    <property type="project" value="UniProtKB-KW"/>
</dbReference>
<keyword evidence="5" id="KW-1185">Reference proteome</keyword>
<protein>
    <submittedName>
        <fullName evidence="4">SDR family oxidoreductase</fullName>
    </submittedName>
</protein>
<dbReference type="InterPro" id="IPR036291">
    <property type="entry name" value="NAD(P)-bd_dom_sf"/>
</dbReference>
<dbReference type="PANTHER" id="PTHR44196">
    <property type="entry name" value="DEHYDROGENASE/REDUCTASE SDR FAMILY MEMBER 7B"/>
    <property type="match status" value="1"/>
</dbReference>
<dbReference type="RefSeq" id="WP_222579865.1">
    <property type="nucleotide sequence ID" value="NZ_JAHVHU010000008.1"/>
</dbReference>
<dbReference type="CDD" id="cd05233">
    <property type="entry name" value="SDR_c"/>
    <property type="match status" value="1"/>
</dbReference>
<evidence type="ECO:0000313" key="5">
    <source>
        <dbReference type="Proteomes" id="UP000753961"/>
    </source>
</evidence>
<dbReference type="AlphaFoldDB" id="A0A953HMF2"/>
<dbReference type="Proteomes" id="UP000753961">
    <property type="component" value="Unassembled WGS sequence"/>
</dbReference>
<evidence type="ECO:0000256" key="1">
    <source>
        <dbReference type="ARBA" id="ARBA00006484"/>
    </source>
</evidence>
<reference evidence="4" key="1">
    <citation type="submission" date="2021-06" db="EMBL/GenBank/DDBJ databases">
        <title>44 bacteria genomes isolated from Dapeng, Shenzhen.</title>
        <authorList>
            <person name="Zheng W."/>
            <person name="Yu S."/>
            <person name="Huang Y."/>
        </authorList>
    </citation>
    <scope>NUCLEOTIDE SEQUENCE</scope>
    <source>
        <strain evidence="4">DP5N28-2</strain>
    </source>
</reference>
<accession>A0A953HMF2</accession>
<comment type="caution">
    <text evidence="4">The sequence shown here is derived from an EMBL/GenBank/DDBJ whole genome shotgun (WGS) entry which is preliminary data.</text>
</comment>
<evidence type="ECO:0000313" key="4">
    <source>
        <dbReference type="EMBL" id="MBY5958327.1"/>
    </source>
</evidence>
<evidence type="ECO:0000256" key="2">
    <source>
        <dbReference type="ARBA" id="ARBA00023002"/>
    </source>
</evidence>
<evidence type="ECO:0000256" key="3">
    <source>
        <dbReference type="RuleBase" id="RU000363"/>
    </source>
</evidence>
<dbReference type="PANTHER" id="PTHR44196:SF1">
    <property type="entry name" value="DEHYDROGENASE_REDUCTASE SDR FAMILY MEMBER 7B"/>
    <property type="match status" value="1"/>
</dbReference>
<dbReference type="Gene3D" id="3.40.50.720">
    <property type="entry name" value="NAD(P)-binding Rossmann-like Domain"/>
    <property type="match status" value="1"/>
</dbReference>
<dbReference type="PROSITE" id="PS00061">
    <property type="entry name" value="ADH_SHORT"/>
    <property type="match status" value="1"/>
</dbReference>
<dbReference type="EMBL" id="JAHVHU010000008">
    <property type="protein sequence ID" value="MBY5958327.1"/>
    <property type="molecule type" value="Genomic_DNA"/>
</dbReference>
<dbReference type="SUPFAM" id="SSF51735">
    <property type="entry name" value="NAD(P)-binding Rossmann-fold domains"/>
    <property type="match status" value="1"/>
</dbReference>
<sequence>MVVVITGATKGIGRAIAHTLSENGHQLALCARTEADLIKVKNEILDRGKSKLVYIQAFDIRDRDAIDDFGRSVLQKFGSVDVLVNNTGVFVPGMIVDEKPETFDRVLETNLHSAYFMTKTFLPEMVKRKAGHIINLCSVASIQGTVNGGSYAISKHALLGFGKTLRAEVREFGIRVTNILPGPTWSHSWEGMDYPKHRLMDNQEVAAVIKTAIDLAPNAVMEEVVLRPVQGDL</sequence>
<dbReference type="PRINTS" id="PR00081">
    <property type="entry name" value="GDHRDH"/>
</dbReference>
<keyword evidence="2" id="KW-0560">Oxidoreductase</keyword>
<name>A0A953HMF2_9BACT</name>
<organism evidence="4 5">
    <name type="scientific">Membranihabitans marinus</name>
    <dbReference type="NCBI Taxonomy" id="1227546"/>
    <lineage>
        <taxon>Bacteria</taxon>
        <taxon>Pseudomonadati</taxon>
        <taxon>Bacteroidota</taxon>
        <taxon>Saprospiria</taxon>
        <taxon>Saprospirales</taxon>
        <taxon>Saprospiraceae</taxon>
        <taxon>Membranihabitans</taxon>
    </lineage>
</organism>